<dbReference type="AlphaFoldDB" id="A0A417YAC6"/>
<organism evidence="2 3">
    <name type="scientific">Oceanobacillus profundus</name>
    <dbReference type="NCBI Taxonomy" id="372463"/>
    <lineage>
        <taxon>Bacteria</taxon>
        <taxon>Bacillati</taxon>
        <taxon>Bacillota</taxon>
        <taxon>Bacilli</taxon>
        <taxon>Bacillales</taxon>
        <taxon>Bacillaceae</taxon>
        <taxon>Oceanobacillus</taxon>
    </lineage>
</organism>
<protein>
    <recommendedName>
        <fullName evidence="4">Lipid-A-disaccharide synthase</fullName>
    </recommendedName>
</protein>
<evidence type="ECO:0000313" key="2">
    <source>
        <dbReference type="EMBL" id="RHW29658.1"/>
    </source>
</evidence>
<reference evidence="2 3" key="1">
    <citation type="journal article" date="2007" name="Int. J. Syst. Evol. Microbiol.">
        <title>Oceanobacillus profundus sp. nov., isolated from a deep-sea sediment core.</title>
        <authorList>
            <person name="Kim Y.G."/>
            <person name="Choi D.H."/>
            <person name="Hyun S."/>
            <person name="Cho B.C."/>
        </authorList>
    </citation>
    <scope>NUCLEOTIDE SEQUENCE [LARGE SCALE GENOMIC DNA]</scope>
    <source>
        <strain evidence="2 3">DSM 18246</strain>
    </source>
</reference>
<proteinExistence type="predicted"/>
<dbReference type="OrthoDB" id="2622399at2"/>
<evidence type="ECO:0000256" key="1">
    <source>
        <dbReference type="SAM" id="MobiDB-lite"/>
    </source>
</evidence>
<accession>A0A417YAC6</accession>
<dbReference type="Gene3D" id="3.40.50.12580">
    <property type="match status" value="1"/>
</dbReference>
<comment type="caution">
    <text evidence="2">The sequence shown here is derived from an EMBL/GenBank/DDBJ whole genome shotgun (WGS) entry which is preliminary data.</text>
</comment>
<dbReference type="RefSeq" id="WP_118890344.1">
    <property type="nucleotide sequence ID" value="NZ_JAUOPF010000006.1"/>
</dbReference>
<evidence type="ECO:0000313" key="3">
    <source>
        <dbReference type="Proteomes" id="UP000285456"/>
    </source>
</evidence>
<gene>
    <name evidence="2" type="ORF">D1B32_20810</name>
</gene>
<sequence length="519" mass="59708">MDTFVKNYWSLYLDFLKDFEKLNYKGFSLPYLCHLPSFIINREPIWEELQDAKFARKLKNQVNDQSEFQEVFNKFVYSHKKKASVKNKDGKVVLHVDKLLRFPQDTVTDYFDPSNTIQLFSTGKSKGQKAKPPAAAVSKTKGNKPESTTKIKKKKKAVPLSNTIIIKKENVKRKNVVRPNKIMNKLPVYYFNNYATNTEKVVSQVQNQAKVMLKAYKNHHLYKHNQFQEWLLNNIATVINQIEMSINFLNDVSVSCIVVSTTHSYKSRVLALVAAKKGIPTICMQHGIISSELGYIPKIATIDAVYGNFERDWFKKIGSPGKSLEIIGHPRFDQVYKRSVITRDKFNRTLGLNPNRQTLMIVVRGDKDNNSWRSLIKTISKKVNLNIVIKNYPSKKPHALTKEFPFVYSTQGYNIYDIFPNVDAVVAYSSTVGLEAMLAKKPVFILEETFVGYTGYYTSLGNLVQSDARKLGDEVRKYFTDVQSRSYAENKRNKFLRYAYPSSTKSGERLKNLINRLIS</sequence>
<dbReference type="EMBL" id="QWEH01000021">
    <property type="protein sequence ID" value="RHW29658.1"/>
    <property type="molecule type" value="Genomic_DNA"/>
</dbReference>
<evidence type="ECO:0008006" key="4">
    <source>
        <dbReference type="Google" id="ProtNLM"/>
    </source>
</evidence>
<dbReference type="InterPro" id="IPR043148">
    <property type="entry name" value="TagF_C"/>
</dbReference>
<dbReference type="SUPFAM" id="SSF53756">
    <property type="entry name" value="UDP-Glycosyltransferase/glycogen phosphorylase"/>
    <property type="match status" value="1"/>
</dbReference>
<feature type="region of interest" description="Disordered" evidence="1">
    <location>
        <begin position="123"/>
        <end position="151"/>
    </location>
</feature>
<name>A0A417YAC6_9BACI</name>
<keyword evidence="3" id="KW-1185">Reference proteome</keyword>
<dbReference type="Proteomes" id="UP000285456">
    <property type="component" value="Unassembled WGS sequence"/>
</dbReference>